<organism evidence="1 2">
    <name type="scientific">Mytilus galloprovincialis</name>
    <name type="common">Mediterranean mussel</name>
    <dbReference type="NCBI Taxonomy" id="29158"/>
    <lineage>
        <taxon>Eukaryota</taxon>
        <taxon>Metazoa</taxon>
        <taxon>Spiralia</taxon>
        <taxon>Lophotrochozoa</taxon>
        <taxon>Mollusca</taxon>
        <taxon>Bivalvia</taxon>
        <taxon>Autobranchia</taxon>
        <taxon>Pteriomorphia</taxon>
        <taxon>Mytilida</taxon>
        <taxon>Mytiloidea</taxon>
        <taxon>Mytilidae</taxon>
        <taxon>Mytilinae</taxon>
        <taxon>Mytilus</taxon>
    </lineage>
</organism>
<sequence length="98" mass="11170">MASPTSDNSLDSIRGCCCMCAGNNFNVTFSNILCSYDNFTTYSPLVNSLSVRHGNSWHELYQHHRKKRNKVHLDTSRNRPITQGTIPFFKKVQESMLA</sequence>
<keyword evidence="2" id="KW-1185">Reference proteome</keyword>
<dbReference type="AlphaFoldDB" id="A0A8B6D346"/>
<evidence type="ECO:0000313" key="2">
    <source>
        <dbReference type="Proteomes" id="UP000596742"/>
    </source>
</evidence>
<dbReference type="EMBL" id="UYJE01002739">
    <property type="protein sequence ID" value="VDI13192.1"/>
    <property type="molecule type" value="Genomic_DNA"/>
</dbReference>
<gene>
    <name evidence="1" type="ORF">MGAL_10B059475</name>
</gene>
<name>A0A8B6D346_MYTGA</name>
<proteinExistence type="predicted"/>
<accession>A0A8B6D346</accession>
<protein>
    <submittedName>
        <fullName evidence="1">Uncharacterized protein</fullName>
    </submittedName>
</protein>
<dbReference type="Proteomes" id="UP000596742">
    <property type="component" value="Unassembled WGS sequence"/>
</dbReference>
<evidence type="ECO:0000313" key="1">
    <source>
        <dbReference type="EMBL" id="VDI13192.1"/>
    </source>
</evidence>
<reference evidence="1" key="1">
    <citation type="submission" date="2018-11" db="EMBL/GenBank/DDBJ databases">
        <authorList>
            <person name="Alioto T."/>
            <person name="Alioto T."/>
        </authorList>
    </citation>
    <scope>NUCLEOTIDE SEQUENCE</scope>
</reference>
<comment type="caution">
    <text evidence="1">The sequence shown here is derived from an EMBL/GenBank/DDBJ whole genome shotgun (WGS) entry which is preliminary data.</text>
</comment>